<sequence length="67" mass="7231">MGHGELGRCGPRASRLACWAGAAELQRERSLAMACGFDFQVGVRSAAHKAALEREAPDLTIVIMTWC</sequence>
<dbReference type="Proteomes" id="UP001291309">
    <property type="component" value="Unassembled WGS sequence"/>
</dbReference>
<name>A0ABU5H3Z5_9BACT</name>
<proteinExistence type="predicted"/>
<dbReference type="RefSeq" id="WP_321546327.1">
    <property type="nucleotide sequence ID" value="NZ_JAXIVS010000004.1"/>
</dbReference>
<keyword evidence="3" id="KW-1185">Reference proteome</keyword>
<accession>A0ABU5H3Z5</accession>
<organism evidence="2 3">
    <name type="scientific">Hyalangium rubrum</name>
    <dbReference type="NCBI Taxonomy" id="3103134"/>
    <lineage>
        <taxon>Bacteria</taxon>
        <taxon>Pseudomonadati</taxon>
        <taxon>Myxococcota</taxon>
        <taxon>Myxococcia</taxon>
        <taxon>Myxococcales</taxon>
        <taxon>Cystobacterineae</taxon>
        <taxon>Archangiaceae</taxon>
        <taxon>Hyalangium</taxon>
    </lineage>
</organism>
<gene>
    <name evidence="2" type="ORF">SYV04_14445</name>
</gene>
<reference evidence="2 3" key="1">
    <citation type="submission" date="2023-12" db="EMBL/GenBank/DDBJ databases">
        <title>the genome sequence of Hyalangium sp. s54d21.</title>
        <authorList>
            <person name="Zhang X."/>
        </authorList>
    </citation>
    <scope>NUCLEOTIDE SEQUENCE [LARGE SCALE GENOMIC DNA]</scope>
    <source>
        <strain evidence="3">s54d21</strain>
    </source>
</reference>
<feature type="domain" description="DUF6310" evidence="1">
    <location>
        <begin position="22"/>
        <end position="67"/>
    </location>
</feature>
<dbReference type="Pfam" id="PF19829">
    <property type="entry name" value="DUF6310"/>
    <property type="match status" value="1"/>
</dbReference>
<evidence type="ECO:0000259" key="1">
    <source>
        <dbReference type="Pfam" id="PF19829"/>
    </source>
</evidence>
<evidence type="ECO:0000313" key="3">
    <source>
        <dbReference type="Proteomes" id="UP001291309"/>
    </source>
</evidence>
<evidence type="ECO:0000313" key="2">
    <source>
        <dbReference type="EMBL" id="MDY7227609.1"/>
    </source>
</evidence>
<comment type="caution">
    <text evidence="2">The sequence shown here is derived from an EMBL/GenBank/DDBJ whole genome shotgun (WGS) entry which is preliminary data.</text>
</comment>
<protein>
    <submittedName>
        <fullName evidence="2">DUF6310 domain-containing protein</fullName>
    </submittedName>
</protein>
<dbReference type="EMBL" id="JAXIVS010000004">
    <property type="protein sequence ID" value="MDY7227609.1"/>
    <property type="molecule type" value="Genomic_DNA"/>
</dbReference>
<dbReference type="InterPro" id="IPR046277">
    <property type="entry name" value="DUF6310"/>
</dbReference>